<comment type="caution">
    <text evidence="2">The sequence shown here is derived from an EMBL/GenBank/DDBJ whole genome shotgun (WGS) entry which is preliminary data.</text>
</comment>
<protein>
    <recommendedName>
        <fullName evidence="4">Secreted protein</fullName>
    </recommendedName>
</protein>
<evidence type="ECO:0000256" key="1">
    <source>
        <dbReference type="SAM" id="SignalP"/>
    </source>
</evidence>
<evidence type="ECO:0000313" key="2">
    <source>
        <dbReference type="EMBL" id="ODM90258.1"/>
    </source>
</evidence>
<keyword evidence="1" id="KW-0732">Signal</keyword>
<evidence type="ECO:0008006" key="4">
    <source>
        <dbReference type="Google" id="ProtNLM"/>
    </source>
</evidence>
<accession>A0A1D2MB78</accession>
<keyword evidence="3" id="KW-1185">Reference proteome</keyword>
<gene>
    <name evidence="2" type="ORF">Ocin01_16424</name>
</gene>
<name>A0A1D2MB78_ORCCI</name>
<reference evidence="2 3" key="1">
    <citation type="journal article" date="2016" name="Genome Biol. Evol.">
        <title>Gene Family Evolution Reflects Adaptation to Soil Environmental Stressors in the Genome of the Collembolan Orchesella cincta.</title>
        <authorList>
            <person name="Faddeeva-Vakhrusheva A."/>
            <person name="Derks M.F."/>
            <person name="Anvar S.Y."/>
            <person name="Agamennone V."/>
            <person name="Suring W."/>
            <person name="Smit S."/>
            <person name="van Straalen N.M."/>
            <person name="Roelofs D."/>
        </authorList>
    </citation>
    <scope>NUCLEOTIDE SEQUENCE [LARGE SCALE GENOMIC DNA]</scope>
    <source>
        <tissue evidence="2">Mixed pool</tissue>
    </source>
</reference>
<sequence>MIFVKFTVFTLVVLCSFILNGADASRSWACEVLCGGFMDGGVRPLEVPVDSYLLQSRVIPDDSWLMGHYFPHKEKWIFTAGRADVRQNYQGFAARKIKPKPIRSLKRKYYCYNPATNESFKTKKYPSLDECKRKCQYRACRKN</sequence>
<proteinExistence type="predicted"/>
<dbReference type="Proteomes" id="UP000094527">
    <property type="component" value="Unassembled WGS sequence"/>
</dbReference>
<evidence type="ECO:0000313" key="3">
    <source>
        <dbReference type="Proteomes" id="UP000094527"/>
    </source>
</evidence>
<organism evidence="2 3">
    <name type="scientific">Orchesella cincta</name>
    <name type="common">Springtail</name>
    <name type="synonym">Podura cincta</name>
    <dbReference type="NCBI Taxonomy" id="48709"/>
    <lineage>
        <taxon>Eukaryota</taxon>
        <taxon>Metazoa</taxon>
        <taxon>Ecdysozoa</taxon>
        <taxon>Arthropoda</taxon>
        <taxon>Hexapoda</taxon>
        <taxon>Collembola</taxon>
        <taxon>Entomobryomorpha</taxon>
        <taxon>Entomobryoidea</taxon>
        <taxon>Orchesellidae</taxon>
        <taxon>Orchesellinae</taxon>
        <taxon>Orchesella</taxon>
    </lineage>
</organism>
<dbReference type="EMBL" id="LJIJ01002080">
    <property type="protein sequence ID" value="ODM90258.1"/>
    <property type="molecule type" value="Genomic_DNA"/>
</dbReference>
<feature type="signal peptide" evidence="1">
    <location>
        <begin position="1"/>
        <end position="24"/>
    </location>
</feature>
<dbReference type="AlphaFoldDB" id="A0A1D2MB78"/>
<feature type="chain" id="PRO_5008903756" description="Secreted protein" evidence="1">
    <location>
        <begin position="25"/>
        <end position="143"/>
    </location>
</feature>